<feature type="domain" description="EGF-like" evidence="3">
    <location>
        <begin position="1182"/>
        <end position="1230"/>
    </location>
</feature>
<keyword evidence="1" id="KW-1133">Transmembrane helix</keyword>
<feature type="domain" description="EGF-like" evidence="3">
    <location>
        <begin position="599"/>
        <end position="645"/>
    </location>
</feature>
<keyword evidence="1" id="KW-0472">Membrane</keyword>
<keyword evidence="5" id="KW-1185">Reference proteome</keyword>
<sequence>MIKPIFRIALFLSSIIEVCGVLQVISSSFQGNSFSDADNWVVSGAQPLFTDCMGQRLLGGYNVFGRRVSVSKTFELPPHYLINLQVQFWKIDSWDWEYGYIFVDYQMAWQKKYNYYDGTSKCGGGDEWKEHSGPTAVIVFTTNLDEDPDNESWGFRDFILSVEKCPDGCLVCQQTDTIIECYVWKIIQTSWNSLDVNGIVTDGWNVVSGIAESTQCGSVALFGGYQKTGTQTKIRKSFFNIPPHYKLKIQILWAKIDSWDNEAAQMRVDSILVWERRFQWYEGYFGKICGDSDANHRTIFIRIELDLDHTGSQVETSFSTTLDEPTDGESFGLRDFTIFYGSCTDNCAQCTGPSGSECQVCSKGCYNTGVIDKICQVCYPSCYQCNGPNIDDCTDCGDPNIYNKQLIAGQCLCIIRTIEYIQNDGTTLCLPCHPRCEKCYQPFDNTVNEYCTMCIAGQNRVVSDQLNCICKEGYGDDGISEICVCKQFLIRIILECHYTCENCNGPLQTNCTSCSSSSNRHLTSDKQCLCNKAYIDDGTNNINCLFICHHTCTDCDVPGEDKCTSCPATRQPDTIGITFKCLCKDSHYFSDDTQLECLECHFTCKTCNGIYENNCLTCDLSYRQLVMFKCICPYGYYDIGQLQCSKCYYTCHTCFGPEEDNCITCLASNNREVRANKCVCLDTYMEKLVGDPMCYKCSYRCANCSITIDNCTSCPAFSYRDLGTNNFCSCPAKSYDQPENPICIICHNSCLTCNGSQSNQCTSCNPQILRQLDSSGSCLCQSKYFDAGQPECQACSIYCLNCVNSANNCISCKPDRFLVGNVCNCQTKLNGAIISTYQVQGKTECQSCHYSCLNCNGSTLTKCTSCLDSEMRIFQNSSCVCAPHYFDIGKPKCQQCNYSCENCTGLDTNCLTCYPNTFRKLINQQCPCQQGYFDDGSNSICQKCHYSCSQCSSISTKCEACSSTSNRQLNTLMFTCNCLDSYYDSGVETCSQCHYSCFTCNSFGFQLCQSCKDKSISFRVFNSGICQCLPGYYDDGISPNCQKCQIQCLTCQNTADYCITCITTRHLEGNTCICDTGYFDNKLDKCGKCDQNCFNCTINSKNCTECDQSLMRILDNVTKTCICKAGTAEINGQCQVCDITCQTCQNADTYCTSCKLLRLLNNNKCNCIDGTYESGNDKQCLLCNKTCQTCINQENYCTSCSADKNRIFKTGNICICQDGYYEESITLSCKKCDQSCLTCKVSPNYCLTCDALYNLSLDVSNRCVCSTGFYFNTSTLKCEACNISCKECKTQTQCIECENLTRYFDPDNLKCPCKDGYYEAQLKKCSICDLSCKTCINQSTQCLSCESTYFRILNNSNQCICLDGYYDIGIEMCQQCNLYCKTCQITQTKCTSCNQTQHFRVLNQNQCICQNGYYNNNSLICEKCSNQCLTCEGRRDYCKSCDLNQNRIDQSVINKCPCSNGFYSDENENCQKCHPKCQTCNQSKENCITCSYSKTSNRQSISQNCICKDGYFDDGIQVDCQKCSIRCKFCQNSSTNCLTCFSNLRDTPPICNCKLGFFENSFQNCEACENQCLTCEKTSSNCLSCKEGRSTQLCVCQDGYYEGGQPLCVQCDFQCKTCKDSSLNCLSCKGDRINIPKCECPDGFYDDLLNESCQVCDGLCKTCNLDGCLSCNGNRILSPEMSCDQPQNSVSHPDTAWCSTCEVAVVDVRFSDDLLSISVKFDFPLNPSFFTTQFQDNICLKILDYQTYQLLGKNPICYVDPDDDTKLIMRVGQQVKIIPGDKIIFYDNYFGHQECEKQLDIFIYNEIKNPINPVSPKIIYDLPTYLLNPCDDNIISMKSKLNDGLRGFIGIKWTYSVDGFNGNGDLDNFVASLTSLQMLELVIPFQTLPKQSNITLYIEFQNFVGSKTIQMIKLQTHSGQFPTILWISKPYYYAFETIVLQFQIKKKDCSESVITQIDNSEYQLSLVEVYRNNSNSRPSRVKYQEITRQSFFNVTIQNYTLTSRIAYTFQQTTIDPLLNFSITRNITLEISSGGIFCQFNGTKKIQNYRKETYIYISCRDLDTQYDWNEDSGIQINVECVDLTMNSFCMDLNKKIIKVNKTDSIQVIPKQTIQPYTIQSWTVVASKNQFTYKFKQNIVYLDNDFKLLNVTYSKGYLMRPVNNYENLEFTINIPFQDRQYLLEYQVAIIYNFELIKILQSEYFQYQLRIFDYFQEFTKGKQINLKFLAQFTNEIIPSQEDLQLIVNQPPTCLVSLSEQTVEALRPLKIITICDFSDAAPFTYQLRYFLKNQDLIDFLNSKSDYSLILSSYQSSNILEGYFPQADGILLIQAMDSKGSYLNIEKQLNVTKIVLNCSNIIINQYNFKQQISLLLEILLNHQDQKYCINLSQELFSKIKTFLDSDNIDDQLLVYQTTKLYKRLIQDNNSSNTSIRLLNDNSESCFKNSTKTFYFAIPHADTQSTVTPTSLQAELKQIIAIVQKMIIKSTNFDDQINQDVVFLDEKLYQKKDAILDSLLVMQLLIDDIFLKIPTAIVSSQQDKEQIINIAEGLINLIEKIAMHVNAKAKVNGLQLIVNGQILKWQLSKITKDILNNQFDIDRDLLDGLIDFVQKEQIELNYNYLNLSQELQTKLQTFFNLTTLEIDQYNYKKTNLQNHLYKDRYIEYQDTIKQYMIDMFKTPYCQEQVPQDKLYSYDCVNIHQDEQFYKCDFLTEEIDNQTVQVSCKCQKLGSIFLIKFLNNSIIQQNFTSNSFNEYKVDNSNLQLNEQPILLFQGIFLTFSLFFYYELVSIEIKSKQKPIFNRVDSDLSGDETQKQGKAKILHFYPGHFSVFKQSFKFIHEILSFFFTESIILTKSYRFLELSIKISLLIPFSFLEISFLAEITIYGILLINSGTFLFIKIILQIFQSIYRFGGKWSILIAIFYLLIHFLCYLEFILQLKNCQKDLQIINIQISIILISSLVLFYIILEPIMIFLRIIIFKHITQQMRNQVINPLFQLVYFFVGHQKLDELFNNYAII</sequence>
<proteinExistence type="predicted"/>
<feature type="signal peptide" evidence="2">
    <location>
        <begin position="1"/>
        <end position="20"/>
    </location>
</feature>
<dbReference type="PANTHER" id="PTHR15332">
    <property type="entry name" value="PROPROTEIN CONVERTASE SUBTILISIN_KEXIN TYPE 5-LIKE"/>
    <property type="match status" value="1"/>
</dbReference>
<feature type="domain" description="EGF-like" evidence="3">
    <location>
        <begin position="902"/>
        <end position="942"/>
    </location>
</feature>
<feature type="chain" id="PRO_5035935065" description="EGF-like domain-containing protein" evidence="2">
    <location>
        <begin position="21"/>
        <end position="3014"/>
    </location>
</feature>
<evidence type="ECO:0000313" key="5">
    <source>
        <dbReference type="Proteomes" id="UP000689195"/>
    </source>
</evidence>
<evidence type="ECO:0000313" key="4">
    <source>
        <dbReference type="EMBL" id="CAD8201169.1"/>
    </source>
</evidence>
<feature type="domain" description="EGF-like" evidence="3">
    <location>
        <begin position="794"/>
        <end position="826"/>
    </location>
</feature>
<keyword evidence="2" id="KW-0732">Signal</keyword>
<reference evidence="4" key="1">
    <citation type="submission" date="2021-01" db="EMBL/GenBank/DDBJ databases">
        <authorList>
            <consortium name="Genoscope - CEA"/>
            <person name="William W."/>
        </authorList>
    </citation>
    <scope>NUCLEOTIDE SEQUENCE</scope>
</reference>
<feature type="domain" description="EGF-like" evidence="3">
    <location>
        <begin position="1567"/>
        <end position="1595"/>
    </location>
</feature>
<dbReference type="InterPro" id="IPR000742">
    <property type="entry name" value="EGF"/>
</dbReference>
<dbReference type="Proteomes" id="UP000689195">
    <property type="component" value="Unassembled WGS sequence"/>
</dbReference>
<feature type="domain" description="EGF-like" evidence="3">
    <location>
        <begin position="1617"/>
        <end position="1654"/>
    </location>
</feature>
<comment type="caution">
    <text evidence="4">The sequence shown here is derived from an EMBL/GenBank/DDBJ whole genome shotgun (WGS) entry which is preliminary data.</text>
</comment>
<evidence type="ECO:0000256" key="2">
    <source>
        <dbReference type="SAM" id="SignalP"/>
    </source>
</evidence>
<evidence type="ECO:0000259" key="3">
    <source>
        <dbReference type="SMART" id="SM00181"/>
    </source>
</evidence>
<feature type="domain" description="EGF-like" evidence="3">
    <location>
        <begin position="1050"/>
        <end position="1087"/>
    </location>
</feature>
<protein>
    <recommendedName>
        <fullName evidence="3">EGF-like domain-containing protein</fullName>
    </recommendedName>
</protein>
<feature type="domain" description="EGF-like" evidence="3">
    <location>
        <begin position="1529"/>
        <end position="1566"/>
    </location>
</feature>
<feature type="domain" description="EGF-like" evidence="3">
    <location>
        <begin position="543"/>
        <end position="598"/>
    </location>
</feature>
<feature type="transmembrane region" description="Helical" evidence="1">
    <location>
        <begin position="2881"/>
        <end position="2902"/>
    </location>
</feature>
<evidence type="ECO:0000256" key="1">
    <source>
        <dbReference type="SAM" id="Phobius"/>
    </source>
</evidence>
<feature type="transmembrane region" description="Helical" evidence="1">
    <location>
        <begin position="2947"/>
        <end position="2975"/>
    </location>
</feature>
<gene>
    <name evidence="4" type="ORF">PPENT_87.1.T1260182</name>
</gene>
<keyword evidence="1" id="KW-0812">Transmembrane</keyword>
<organism evidence="4 5">
    <name type="scientific">Paramecium pentaurelia</name>
    <dbReference type="NCBI Taxonomy" id="43138"/>
    <lineage>
        <taxon>Eukaryota</taxon>
        <taxon>Sar</taxon>
        <taxon>Alveolata</taxon>
        <taxon>Ciliophora</taxon>
        <taxon>Intramacronucleata</taxon>
        <taxon>Oligohymenophorea</taxon>
        <taxon>Peniculida</taxon>
        <taxon>Parameciidae</taxon>
        <taxon>Paramecium</taxon>
    </lineage>
</organism>
<dbReference type="SMART" id="SM00181">
    <property type="entry name" value="EGF"/>
    <property type="match status" value="18"/>
</dbReference>
<feature type="domain" description="EGF-like" evidence="3">
    <location>
        <begin position="999"/>
        <end position="1042"/>
    </location>
</feature>
<feature type="domain" description="EGF-like" evidence="3">
    <location>
        <begin position="1287"/>
        <end position="1326"/>
    </location>
</feature>
<feature type="domain" description="EGF-like" evidence="3">
    <location>
        <begin position="1327"/>
        <end position="1374"/>
    </location>
</feature>
<dbReference type="InterPro" id="IPR006212">
    <property type="entry name" value="Furin_repeat"/>
</dbReference>
<name>A0A8S1XJY5_9CILI</name>
<feature type="transmembrane region" description="Helical" evidence="1">
    <location>
        <begin position="2914"/>
        <end position="2935"/>
    </location>
</feature>
<feature type="domain" description="EGF-like" evidence="3">
    <location>
        <begin position="1238"/>
        <end position="1279"/>
    </location>
</feature>
<feature type="domain" description="EGF-like" evidence="3">
    <location>
        <begin position="1479"/>
        <end position="1521"/>
    </location>
</feature>
<dbReference type="EMBL" id="CAJJDO010000126">
    <property type="protein sequence ID" value="CAD8201169.1"/>
    <property type="molecule type" value="Genomic_DNA"/>
</dbReference>
<feature type="domain" description="EGF-like" evidence="3">
    <location>
        <begin position="1382"/>
        <end position="1422"/>
    </location>
</feature>
<feature type="domain" description="EGF-like" evidence="3">
    <location>
        <begin position="1095"/>
        <end position="1135"/>
    </location>
</feature>
<feature type="domain" description="EGF-like" evidence="3">
    <location>
        <begin position="1136"/>
        <end position="1168"/>
    </location>
</feature>
<feature type="domain" description="EGF-like" evidence="3">
    <location>
        <begin position="950"/>
        <end position="991"/>
    </location>
</feature>
<dbReference type="SMART" id="SM00261">
    <property type="entry name" value="FU"/>
    <property type="match status" value="27"/>
</dbReference>
<dbReference type="PANTHER" id="PTHR15332:SF175">
    <property type="entry name" value="PROPROTEIN CONVERTASE SUBTILISIN_KEXIN TYPE 5-LIKE"/>
    <property type="match status" value="1"/>
</dbReference>
<accession>A0A8S1XJY5</accession>
<dbReference type="OrthoDB" id="313494at2759"/>